<feature type="region of interest" description="Disordered" evidence="6">
    <location>
        <begin position="1145"/>
        <end position="1174"/>
    </location>
</feature>
<dbReference type="FunFam" id="1.10.245.10:FF:000003">
    <property type="entry name" value="Zinc finger CCCH domain-containing protein 19"/>
    <property type="match status" value="1"/>
</dbReference>
<feature type="region of interest" description="Disordered" evidence="6">
    <location>
        <begin position="1393"/>
        <end position="1421"/>
    </location>
</feature>
<reference evidence="13" key="1">
    <citation type="journal article" date="2016" name="Nat. Biotechnol.">
        <title>Sequencing wild and cultivated cassava and related species reveals extensive interspecific hybridization and genetic diversity.</title>
        <authorList>
            <person name="Bredeson J.V."/>
            <person name="Lyons J.B."/>
            <person name="Prochnik S.E."/>
            <person name="Wu G.A."/>
            <person name="Ha C.M."/>
            <person name="Edsinger-Gonzales E."/>
            <person name="Grimwood J."/>
            <person name="Schmutz J."/>
            <person name="Rabbi I.Y."/>
            <person name="Egesi C."/>
            <person name="Nauluvula P."/>
            <person name="Lebot V."/>
            <person name="Ndunguru J."/>
            <person name="Mkamilo G."/>
            <person name="Bart R.S."/>
            <person name="Setter T.L."/>
            <person name="Gleadow R.M."/>
            <person name="Kulakow P."/>
            <person name="Ferguson M.E."/>
            <person name="Rounsley S."/>
            <person name="Rokhsar D.S."/>
        </authorList>
    </citation>
    <scope>NUCLEOTIDE SEQUENCE [LARGE SCALE GENOMIC DNA]</scope>
    <source>
        <strain evidence="13">cv. AM560-2</strain>
    </source>
</reference>
<dbReference type="PANTHER" id="PTHR46695">
    <property type="entry name" value="ZINC FINGER CCCH DOMAIN-CONTAINING PROTEIN 44-RELATED"/>
    <property type="match status" value="1"/>
</dbReference>
<dbReference type="InterPro" id="IPR013083">
    <property type="entry name" value="Znf_RING/FYVE/PHD"/>
</dbReference>
<dbReference type="FunFam" id="3.30.1490.40:FF:000004">
    <property type="entry name" value="Zinc finger CCCH domain-containing protein 19"/>
    <property type="match status" value="1"/>
</dbReference>
<evidence type="ECO:0000259" key="9">
    <source>
        <dbReference type="PROSITE" id="PS50829"/>
    </source>
</evidence>
<evidence type="ECO:0000313" key="12">
    <source>
        <dbReference type="EMBL" id="OAY52444.1"/>
    </source>
</evidence>
<feature type="compositionally biased region" description="Basic and acidic residues" evidence="6">
    <location>
        <begin position="1047"/>
        <end position="1056"/>
    </location>
</feature>
<feature type="region of interest" description="Disordered" evidence="6">
    <location>
        <begin position="1"/>
        <end position="77"/>
    </location>
</feature>
<feature type="compositionally biased region" description="Acidic residues" evidence="6">
    <location>
        <begin position="412"/>
        <end position="427"/>
    </location>
</feature>
<feature type="compositionally biased region" description="Low complexity" evidence="6">
    <location>
        <begin position="10"/>
        <end position="29"/>
    </location>
</feature>
<dbReference type="InterPro" id="IPR000571">
    <property type="entry name" value="Znf_CCCH"/>
</dbReference>
<feature type="compositionally biased region" description="Polar residues" evidence="6">
    <location>
        <begin position="1280"/>
        <end position="1292"/>
    </location>
</feature>
<dbReference type="Gene3D" id="1.10.245.10">
    <property type="entry name" value="SWIB/MDM2 domain"/>
    <property type="match status" value="1"/>
</dbReference>
<dbReference type="InterPro" id="IPR019835">
    <property type="entry name" value="SWIB_domain"/>
</dbReference>
<feature type="compositionally biased region" description="Acidic residues" evidence="6">
    <location>
        <begin position="451"/>
        <end position="478"/>
    </location>
</feature>
<dbReference type="STRING" id="3983.A0A2C9W0S7"/>
<dbReference type="Proteomes" id="UP000091857">
    <property type="component" value="Chromosome 4"/>
</dbReference>
<feature type="domain" description="GYF" evidence="9">
    <location>
        <begin position="1211"/>
        <end position="1265"/>
    </location>
</feature>
<dbReference type="Gramene" id="Manes.04G084000.1.v8.1">
    <property type="protein sequence ID" value="Manes.04G084000.1.v8.1.CDS"/>
    <property type="gene ID" value="Manes.04G084000.v8.1"/>
</dbReference>
<dbReference type="InterPro" id="IPR003169">
    <property type="entry name" value="GYF"/>
</dbReference>
<evidence type="ECO:0000259" key="7">
    <source>
        <dbReference type="PROSITE" id="PS50016"/>
    </source>
</evidence>
<dbReference type="InterPro" id="IPR036128">
    <property type="entry name" value="Plus3-like_sf"/>
</dbReference>
<dbReference type="SUPFAM" id="SSF57903">
    <property type="entry name" value="FYVE/PHD zinc finger"/>
    <property type="match status" value="1"/>
</dbReference>
<feature type="compositionally biased region" description="Acidic residues" evidence="6">
    <location>
        <begin position="387"/>
        <end position="396"/>
    </location>
</feature>
<proteinExistence type="predicted"/>
<dbReference type="GO" id="GO:0003677">
    <property type="term" value="F:DNA binding"/>
    <property type="evidence" value="ECO:0007669"/>
    <property type="project" value="UniProtKB-KW"/>
</dbReference>
<feature type="region of interest" description="Disordered" evidence="6">
    <location>
        <begin position="1047"/>
        <end position="1118"/>
    </location>
</feature>
<feature type="region of interest" description="Disordered" evidence="6">
    <location>
        <begin position="1660"/>
        <end position="1757"/>
    </location>
</feature>
<dbReference type="CDD" id="cd10567">
    <property type="entry name" value="SWIB-MDM2_like"/>
    <property type="match status" value="1"/>
</dbReference>
<evidence type="ECO:0000259" key="8">
    <source>
        <dbReference type="PROSITE" id="PS50103"/>
    </source>
</evidence>
<feature type="compositionally biased region" description="Polar residues" evidence="6">
    <location>
        <begin position="1156"/>
        <end position="1174"/>
    </location>
</feature>
<feature type="domain" description="DM2" evidence="11">
    <location>
        <begin position="724"/>
        <end position="807"/>
    </location>
</feature>
<dbReference type="PROSITE" id="PS51925">
    <property type="entry name" value="SWIB_MDM2"/>
    <property type="match status" value="1"/>
</dbReference>
<feature type="region of interest" description="Disordered" evidence="6">
    <location>
        <begin position="231"/>
        <end position="274"/>
    </location>
</feature>
<dbReference type="CDD" id="cd19757">
    <property type="entry name" value="Bbox1"/>
    <property type="match status" value="1"/>
</dbReference>
<dbReference type="InterPro" id="IPR035445">
    <property type="entry name" value="GYF-like_dom_sf"/>
</dbReference>
<dbReference type="CDD" id="cd15568">
    <property type="entry name" value="PHD5_NSD"/>
    <property type="match status" value="1"/>
</dbReference>
<evidence type="ECO:0000256" key="2">
    <source>
        <dbReference type="ARBA" id="ARBA00022771"/>
    </source>
</evidence>
<dbReference type="SMART" id="SM00249">
    <property type="entry name" value="PHD"/>
    <property type="match status" value="1"/>
</dbReference>
<evidence type="ECO:0000259" key="11">
    <source>
        <dbReference type="PROSITE" id="PS51925"/>
    </source>
</evidence>
<dbReference type="OrthoDB" id="6415790at2759"/>
<dbReference type="SUPFAM" id="SSF47592">
    <property type="entry name" value="SWIB/MDM2 domain"/>
    <property type="match status" value="1"/>
</dbReference>
<dbReference type="InterPro" id="IPR004343">
    <property type="entry name" value="Plus-3_dom"/>
</dbReference>
<feature type="compositionally biased region" description="Basic residues" evidence="6">
    <location>
        <begin position="842"/>
        <end position="852"/>
    </location>
</feature>
<dbReference type="Pfam" id="PF02201">
    <property type="entry name" value="SWIB"/>
    <property type="match status" value="1"/>
</dbReference>
<feature type="compositionally biased region" description="Basic and acidic residues" evidence="6">
    <location>
        <begin position="118"/>
        <end position="133"/>
    </location>
</feature>
<feature type="zinc finger region" description="C3H1-type" evidence="5">
    <location>
        <begin position="1753"/>
        <end position="1778"/>
    </location>
</feature>
<dbReference type="InterPro" id="IPR019787">
    <property type="entry name" value="Znf_PHD-finger"/>
</dbReference>
<feature type="domain" description="PHD-type" evidence="7">
    <location>
        <begin position="508"/>
        <end position="574"/>
    </location>
</feature>
<feature type="region of interest" description="Disordered" evidence="6">
    <location>
        <begin position="90"/>
        <end position="160"/>
    </location>
</feature>
<dbReference type="PROSITE" id="PS50016">
    <property type="entry name" value="ZF_PHD_2"/>
    <property type="match status" value="1"/>
</dbReference>
<feature type="domain" description="C3H1-type" evidence="8">
    <location>
        <begin position="1753"/>
        <end position="1778"/>
    </location>
</feature>
<accession>A0A2C9W0S7</accession>
<feature type="compositionally biased region" description="Basic residues" evidence="6">
    <location>
        <begin position="693"/>
        <end position="704"/>
    </location>
</feature>
<dbReference type="CDD" id="cd00072">
    <property type="entry name" value="GYF"/>
    <property type="match status" value="1"/>
</dbReference>
<dbReference type="GO" id="GO:0016593">
    <property type="term" value="C:Cdc73/Paf1 complex"/>
    <property type="evidence" value="ECO:0000318"/>
    <property type="project" value="GO_Central"/>
</dbReference>
<dbReference type="SMART" id="SM00444">
    <property type="entry name" value="GYF"/>
    <property type="match status" value="1"/>
</dbReference>
<dbReference type="Gene3D" id="3.30.40.10">
    <property type="entry name" value="Zinc/RING finger domain, C3HC4 (zinc finger)"/>
    <property type="match status" value="1"/>
</dbReference>
<dbReference type="GO" id="GO:0008270">
    <property type="term" value="F:zinc ion binding"/>
    <property type="evidence" value="ECO:0007669"/>
    <property type="project" value="UniProtKB-KW"/>
</dbReference>
<evidence type="ECO:0000256" key="6">
    <source>
        <dbReference type="SAM" id="MobiDB-lite"/>
    </source>
</evidence>
<dbReference type="FunFam" id="3.30.40.10:FF:000303">
    <property type="entry name" value="Zinc finger CCCH domain-containing protein 19"/>
    <property type="match status" value="1"/>
</dbReference>
<sequence>METEEDDNSSHSIITSTTATATEPETGGHLLCTRPQCMPHPVTELPDPQFSGGCRDGDSRSPPETETNVPNDSGYRDVVVGENMSVIEFSELDGGGGESQSHPSRSLQLAVAEGGEEESVKAEEESAQVKDEGQGIETPEILHETPRKEGEHNELVPGEGWHQHLNVSYSSNEDKDKYGIVDSAVDIRGENKETETKMEVVVNLVVDSGETRKADVIGTTEELAMVDKCTEKRDVVEEPKEDASDTPKEADMAYIPEETKEDKENCGVTDAGVDVPGVNKELETKIEVVEDSGKAVETDITETMEGPAMGYKDLEKRDVVEETKEEAPDTVEAAETAYMSDQTKEAAFGTEEEAEMADMVENKVEVEEEEVAEEVEEEKEVMAEEVTSTEEMEAADQTEMSENAEETKMPEETEEDVNEAGDMDEVGITDRTEENEKEEDMDATNAKEESEMAEEAENGEEMELADGTEVEGVGDEVEEVSRNAGGKRKRGKNAKASARVSTRKKLEEDVCFICFDGGNLFLCDRRGCPKAYHPSCVNRDEAFFRARGRWNCGWHLCSICEKNAYYMCYTCTFSLCKGCVKDAVILCVRGNKGFCQTCMKTVMLIEKSEQGSNEGAQVDFDDKSSWEFLFKDYWIDLKERLSITSDELSQAKNPWKGSELYGGKRESMDEPYDAHNDGGTGSDSSGNPEVTTSKRRKAKKRLKAHAKEKDSLITTVNNAEEASPVGSVEWASKELLEFVMHMKNGDKSVCSQFDVQALLLEYIKRNKLRDPRRKSQIICDSRLEKLFGKPRVGHFEMLKLLESHFLLKEDSQADDLQGSVVDTETNQLEADGNSDGLMKASKDRRRRSRKKGDGRGLQSNLDDYAAIDIHNINLIYLRRSLLENLIDDTETFHDKVVGSFVRIRISGSAQKQDLYRLVQVVGTNKAAEPYRVGKKTTDYLLEILNLNKTEIVSIDIISNQEFSEDECKRLRQSIKCGLINRLTVGDIQEKAMALQAVRVEDLLESEVTRLSHLRDRASDLGRRKELRECVEKLQLLKSPEERQRRLEEIPEIHADPNMDPSYESEEDEAQTDEKRQDYLRPGGSTFNRRGREPLSPGRGSFASNDSWGTRNYSSSNRELSRNLSNKGFLTKGDDNTGAGEILNESLWSHGRDREPLQSQSWEKPKSASNLEAKNVHSVLSSESVPSVKQDIAMAPSSAVVAQSSIKVNETDKIWHYQDPSGKIQGPFSMVQLRKWSNTGYFPADLRIWRTNEKQDDSMLLTDALAGNFQREPQLVDSSFVKNQSPHHSSSYATHAGEGWKPQPEISNSTARAASAPLDIPKYSTEKWVSETNLPSPTPAQAATSGIMGKPYESRWSPTRAQPGGSLLGANSVPGGNGELQRATVVIPEITQLPHATPSPSAKPLSSINAPQMHSQSTLPGESPRVQVISHPLLAPDSGGASVNTVIDMKSIQNLVQPVSNNNPIIGTQGWGAVSVSKPEMVASQAWGSAPSHKPEQNNTVSTQPNTYGNWGDASSAAHNSTSSFIAGNQTGVSPVPGTSGLAPSDLWRGQMPGQPNIQPSAAPSNVPWSMSTDNQSVTPRQGPENQNIGWGPVPGNPNMGWGGPVSANSNQGWAVSGQVPAPANTNPGWVAHGQVQAPGNANLGWAAPVQGQAPGNAFQGWMPPGQGQAPVNTNPAWIASGQGQPPGNANPNWAASSGNMGSWGSEKNNNGDRFSSQRDGGSQGGDTGYGGGKPWNRQSSFGSQRDGGSRPPFKGQRVCKFHENGHCKKGAACDYLHT</sequence>
<dbReference type="Gene3D" id="3.30.1490.40">
    <property type="match status" value="1"/>
</dbReference>
<dbReference type="SUPFAM" id="SSF159042">
    <property type="entry name" value="Plus3-like"/>
    <property type="match status" value="1"/>
</dbReference>
<evidence type="ECO:0000313" key="13">
    <source>
        <dbReference type="Proteomes" id="UP000091857"/>
    </source>
</evidence>
<feature type="compositionally biased region" description="Polar residues" evidence="6">
    <location>
        <begin position="1669"/>
        <end position="1719"/>
    </location>
</feature>
<feature type="region of interest" description="Disordered" evidence="6">
    <location>
        <begin position="659"/>
        <end position="708"/>
    </location>
</feature>
<dbReference type="Pfam" id="PF03126">
    <property type="entry name" value="Plus-3"/>
    <property type="match status" value="1"/>
</dbReference>
<dbReference type="GO" id="GO:1990269">
    <property type="term" value="F:RNA polymerase II C-terminal domain phosphoserine binding"/>
    <property type="evidence" value="ECO:0000318"/>
    <property type="project" value="GO_Central"/>
</dbReference>
<dbReference type="SMART" id="SM00719">
    <property type="entry name" value="Plus3"/>
    <property type="match status" value="1"/>
</dbReference>
<evidence type="ECO:0000256" key="3">
    <source>
        <dbReference type="ARBA" id="ARBA00022833"/>
    </source>
</evidence>
<feature type="compositionally biased region" description="Polar residues" evidence="6">
    <location>
        <begin position="1397"/>
        <end position="1419"/>
    </location>
</feature>
<keyword evidence="13" id="KW-1185">Reference proteome</keyword>
<feature type="domain" description="Plus3" evidence="10">
    <location>
        <begin position="866"/>
        <end position="999"/>
    </location>
</feature>
<dbReference type="InterPro" id="IPR001965">
    <property type="entry name" value="Znf_PHD"/>
</dbReference>
<feature type="compositionally biased region" description="Basic and acidic residues" evidence="6">
    <location>
        <begin position="231"/>
        <end position="265"/>
    </location>
</feature>
<dbReference type="EMBL" id="CM004390">
    <property type="protein sequence ID" value="OAY52444.1"/>
    <property type="molecule type" value="Genomic_DNA"/>
</dbReference>
<dbReference type="InterPro" id="IPR058668">
    <property type="entry name" value="NERD_dom"/>
</dbReference>
<dbReference type="InterPro" id="IPR036885">
    <property type="entry name" value="SWIB_MDM2_dom_sf"/>
</dbReference>
<evidence type="ECO:0000256" key="1">
    <source>
        <dbReference type="ARBA" id="ARBA00022723"/>
    </source>
</evidence>
<feature type="region of interest" description="Disordered" evidence="6">
    <location>
        <begin position="320"/>
        <end position="494"/>
    </location>
</feature>
<dbReference type="PROSITE" id="PS51360">
    <property type="entry name" value="PLUS3"/>
    <property type="match status" value="1"/>
</dbReference>
<dbReference type="PROSITE" id="PS50829">
    <property type="entry name" value="GYF"/>
    <property type="match status" value="1"/>
</dbReference>
<dbReference type="Pfam" id="PF25980">
    <property type="entry name" value="NERD_plant"/>
    <property type="match status" value="1"/>
</dbReference>
<feature type="compositionally biased region" description="Basic and acidic residues" evidence="6">
    <location>
        <begin position="662"/>
        <end position="676"/>
    </location>
</feature>
<name>A0A2C9W0S7_MANES</name>
<feature type="compositionally biased region" description="Basic and acidic residues" evidence="6">
    <location>
        <begin position="140"/>
        <end position="154"/>
    </location>
</feature>
<gene>
    <name evidence="12" type="ORF">MANES_04G084000v8</name>
</gene>
<protein>
    <submittedName>
        <fullName evidence="12">Uncharacterized protein</fullName>
    </submittedName>
</protein>
<keyword evidence="3 5" id="KW-0862">Zinc</keyword>
<feature type="region of interest" description="Disordered" evidence="6">
    <location>
        <begin position="824"/>
        <end position="856"/>
    </location>
</feature>
<feature type="compositionally biased region" description="Acidic residues" evidence="6">
    <location>
        <begin position="366"/>
        <end position="379"/>
    </location>
</feature>
<dbReference type="InterPro" id="IPR003121">
    <property type="entry name" value="SWIB_MDM2_domain"/>
</dbReference>
<evidence type="ECO:0000256" key="4">
    <source>
        <dbReference type="ARBA" id="ARBA00023125"/>
    </source>
</evidence>
<comment type="caution">
    <text evidence="12">The sequence shown here is derived from an EMBL/GenBank/DDBJ whole genome shotgun (WGS) entry which is preliminary data.</text>
</comment>
<dbReference type="PROSITE" id="PS50103">
    <property type="entry name" value="ZF_C3H1"/>
    <property type="match status" value="1"/>
</dbReference>
<keyword evidence="1 5" id="KW-0479">Metal-binding</keyword>
<dbReference type="InterPro" id="IPR011011">
    <property type="entry name" value="Znf_FYVE_PHD"/>
</dbReference>
<dbReference type="FunFam" id="3.90.70.200:FF:000002">
    <property type="entry name" value="Zinc finger CCCH domain-containing protein 19"/>
    <property type="match status" value="1"/>
</dbReference>
<feature type="compositionally biased region" description="Gly residues" evidence="6">
    <location>
        <begin position="1721"/>
        <end position="1733"/>
    </location>
</feature>
<feature type="region of interest" description="Disordered" evidence="6">
    <location>
        <begin position="1280"/>
        <end position="1312"/>
    </location>
</feature>
<evidence type="ECO:0000259" key="10">
    <source>
        <dbReference type="PROSITE" id="PS51360"/>
    </source>
</evidence>
<evidence type="ECO:0000256" key="5">
    <source>
        <dbReference type="PROSITE-ProRule" id="PRU00723"/>
    </source>
</evidence>
<dbReference type="SUPFAM" id="SSF55277">
    <property type="entry name" value="GYF domain"/>
    <property type="match status" value="1"/>
</dbReference>
<dbReference type="SMART" id="SM00151">
    <property type="entry name" value="SWIB"/>
    <property type="match status" value="1"/>
</dbReference>
<dbReference type="Pfam" id="PF02213">
    <property type="entry name" value="GYF"/>
    <property type="match status" value="1"/>
</dbReference>
<dbReference type="PANTHER" id="PTHR46695:SF5">
    <property type="entry name" value="RNA POLYMERASE-ASSOCIATED PROTEIN RTF1 HOMOLOG"/>
    <property type="match status" value="1"/>
</dbReference>
<keyword evidence="4" id="KW-0238">DNA-binding</keyword>
<dbReference type="Gene3D" id="3.90.70.200">
    <property type="entry name" value="Plus-3 domain"/>
    <property type="match status" value="1"/>
</dbReference>
<organism evidence="12 13">
    <name type="scientific">Manihot esculenta</name>
    <name type="common">Cassava</name>
    <name type="synonym">Jatropha manihot</name>
    <dbReference type="NCBI Taxonomy" id="3983"/>
    <lineage>
        <taxon>Eukaryota</taxon>
        <taxon>Viridiplantae</taxon>
        <taxon>Streptophyta</taxon>
        <taxon>Embryophyta</taxon>
        <taxon>Tracheophyta</taxon>
        <taxon>Spermatophyta</taxon>
        <taxon>Magnoliopsida</taxon>
        <taxon>eudicotyledons</taxon>
        <taxon>Gunneridae</taxon>
        <taxon>Pentapetalae</taxon>
        <taxon>rosids</taxon>
        <taxon>fabids</taxon>
        <taxon>Malpighiales</taxon>
        <taxon>Euphorbiaceae</taxon>
        <taxon>Crotonoideae</taxon>
        <taxon>Manihoteae</taxon>
        <taxon>Manihot</taxon>
    </lineage>
</organism>
<keyword evidence="2 5" id="KW-0863">Zinc-finger</keyword>